<dbReference type="Pfam" id="PF02746">
    <property type="entry name" value="MR_MLE_N"/>
    <property type="match status" value="1"/>
</dbReference>
<keyword evidence="10" id="KW-1185">Reference proteome</keyword>
<evidence type="ECO:0000313" key="10">
    <source>
        <dbReference type="Proteomes" id="UP000024942"/>
    </source>
</evidence>
<dbReference type="InterPro" id="IPR013341">
    <property type="entry name" value="Mandelate_racemase_N_dom"/>
</dbReference>
<dbReference type="PATRIC" id="fig|1280953.3.peg.3152"/>
<dbReference type="Gene3D" id="3.20.20.120">
    <property type="entry name" value="Enolase-like C-terminal domain"/>
    <property type="match status" value="1"/>
</dbReference>
<protein>
    <recommendedName>
        <fullName evidence="7">Dipeptide epimerase</fullName>
        <ecNumber evidence="7">5.1.1.-</ecNumber>
    </recommendedName>
</protein>
<dbReference type="RefSeq" id="WP_084146378.1">
    <property type="nucleotide sequence ID" value="NZ_ARYL01000029.1"/>
</dbReference>
<evidence type="ECO:0000256" key="4">
    <source>
        <dbReference type="ARBA" id="ARBA00023235"/>
    </source>
</evidence>
<comment type="caution">
    <text evidence="9">The sequence shown here is derived from an EMBL/GenBank/DDBJ whole genome shotgun (WGS) entry which is preliminary data.</text>
</comment>
<dbReference type="Proteomes" id="UP000024942">
    <property type="component" value="Unassembled WGS sequence"/>
</dbReference>
<dbReference type="GO" id="GO:0009063">
    <property type="term" value="P:amino acid catabolic process"/>
    <property type="evidence" value="ECO:0007669"/>
    <property type="project" value="InterPro"/>
</dbReference>
<dbReference type="PANTHER" id="PTHR48080:SF3">
    <property type="entry name" value="ENOLASE SUPERFAMILY MEMBER DDB_G0284701"/>
    <property type="match status" value="1"/>
</dbReference>
<dbReference type="GO" id="GO:0000287">
    <property type="term" value="F:magnesium ion binding"/>
    <property type="evidence" value="ECO:0007669"/>
    <property type="project" value="UniProtKB-ARBA"/>
</dbReference>
<feature type="binding site" evidence="6">
    <location>
        <position position="203"/>
    </location>
    <ligand>
        <name>Mg(2+)</name>
        <dbReference type="ChEBI" id="CHEBI:18420"/>
    </ligand>
</feature>
<evidence type="ECO:0000313" key="9">
    <source>
        <dbReference type="EMBL" id="KDA01409.1"/>
    </source>
</evidence>
<dbReference type="InterPro" id="IPR036849">
    <property type="entry name" value="Enolase-like_C_sf"/>
</dbReference>
<dbReference type="SUPFAM" id="SSF51604">
    <property type="entry name" value="Enolase C-terminal domain-like"/>
    <property type="match status" value="1"/>
</dbReference>
<dbReference type="PROSITE" id="PS00908">
    <property type="entry name" value="MR_MLE_1"/>
    <property type="match status" value="1"/>
</dbReference>
<gene>
    <name evidence="9" type="ORF">HOC_15712</name>
</gene>
<feature type="domain" description="Mandelate racemase/muconate lactonizing enzyme C-terminal" evidence="8">
    <location>
        <begin position="133"/>
        <end position="224"/>
    </location>
</feature>
<organism evidence="9 10">
    <name type="scientific">Hyphomonas oceanitis SCH89</name>
    <dbReference type="NCBI Taxonomy" id="1280953"/>
    <lineage>
        <taxon>Bacteria</taxon>
        <taxon>Pseudomonadati</taxon>
        <taxon>Pseudomonadota</taxon>
        <taxon>Alphaproteobacteria</taxon>
        <taxon>Hyphomonadales</taxon>
        <taxon>Hyphomonadaceae</taxon>
        <taxon>Hyphomonas</taxon>
    </lineage>
</organism>
<dbReference type="PANTHER" id="PTHR48080">
    <property type="entry name" value="D-GALACTONATE DEHYDRATASE-RELATED"/>
    <property type="match status" value="1"/>
</dbReference>
<dbReference type="EC" id="5.1.1.-" evidence="7"/>
<dbReference type="SFLD" id="SFLDS00001">
    <property type="entry name" value="Enolase"/>
    <property type="match status" value="1"/>
</dbReference>
<keyword evidence="3 6" id="KW-0460">Magnesium</keyword>
<comment type="cofactor">
    <cofactor evidence="6 7">
        <name>Mg(2+)</name>
        <dbReference type="ChEBI" id="CHEBI:18420"/>
    </cofactor>
    <text evidence="6 7">Binds 1 Mg(2+) ion per subunit.</text>
</comment>
<accession>A0A059G3X7</accession>
<dbReference type="EMBL" id="ARYL01000029">
    <property type="protein sequence ID" value="KDA01409.1"/>
    <property type="molecule type" value="Genomic_DNA"/>
</dbReference>
<dbReference type="Pfam" id="PF13378">
    <property type="entry name" value="MR_MLE_C"/>
    <property type="match status" value="1"/>
</dbReference>
<dbReference type="eggNOG" id="COG4948">
    <property type="taxonomic scope" value="Bacteria"/>
</dbReference>
<dbReference type="Gene3D" id="3.30.390.10">
    <property type="entry name" value="Enolase-like, N-terminal domain"/>
    <property type="match status" value="1"/>
</dbReference>
<dbReference type="InterPro" id="IPR029065">
    <property type="entry name" value="Enolase_C-like"/>
</dbReference>
<dbReference type="SUPFAM" id="SSF54826">
    <property type="entry name" value="Enolase N-terminal domain-like"/>
    <property type="match status" value="1"/>
</dbReference>
<dbReference type="AlphaFoldDB" id="A0A059G3X7"/>
<keyword evidence="2 6" id="KW-0479">Metal-binding</keyword>
<dbReference type="InterPro" id="IPR034593">
    <property type="entry name" value="DgoD-like"/>
</dbReference>
<name>A0A059G3X7_9PROT</name>
<dbReference type="InterPro" id="IPR013342">
    <property type="entry name" value="Mandelate_racemase_C"/>
</dbReference>
<dbReference type="GO" id="GO:0016855">
    <property type="term" value="F:racemase and epimerase activity, acting on amino acids and derivatives"/>
    <property type="evidence" value="ECO:0007669"/>
    <property type="project" value="UniProtKB-UniRule"/>
</dbReference>
<comment type="similarity">
    <text evidence="1 7">Belongs to the mandelate racemase/muconate lactonizing enzyme family.</text>
</comment>
<evidence type="ECO:0000259" key="8">
    <source>
        <dbReference type="SMART" id="SM00922"/>
    </source>
</evidence>
<keyword evidence="4 7" id="KW-0413">Isomerase</keyword>
<evidence type="ECO:0000256" key="6">
    <source>
        <dbReference type="PIRSR" id="PIRSR634603-3"/>
    </source>
</evidence>
<dbReference type="STRING" id="1280953.HOC_15712"/>
<dbReference type="SMART" id="SM00922">
    <property type="entry name" value="MR_MLE"/>
    <property type="match status" value="1"/>
</dbReference>
<reference evidence="9 10" key="1">
    <citation type="journal article" date="2014" name="Antonie Van Leeuwenhoek">
        <title>Hyphomonas beringensis sp. nov. and Hyphomonas chukchiensis sp. nov., isolated from surface seawater of the Bering Sea and Chukchi Sea.</title>
        <authorList>
            <person name="Li C."/>
            <person name="Lai Q."/>
            <person name="Li G."/>
            <person name="Dong C."/>
            <person name="Wang J."/>
            <person name="Liao Y."/>
            <person name="Shao Z."/>
        </authorList>
    </citation>
    <scope>NUCLEOTIDE SEQUENCE [LARGE SCALE GENOMIC DNA]</scope>
    <source>
        <strain evidence="9 10">SCH89</strain>
    </source>
</reference>
<feature type="active site" description="Proton acceptor; specific for (R)-substrate epimerization" evidence="5">
    <location>
        <position position="152"/>
    </location>
</feature>
<evidence type="ECO:0000256" key="2">
    <source>
        <dbReference type="ARBA" id="ARBA00022723"/>
    </source>
</evidence>
<dbReference type="InterPro" id="IPR034603">
    <property type="entry name" value="Dipeptide_epimerase"/>
</dbReference>
<evidence type="ECO:0000256" key="5">
    <source>
        <dbReference type="PIRSR" id="PIRSR634603-1"/>
    </source>
</evidence>
<dbReference type="InterPro" id="IPR018110">
    <property type="entry name" value="Mandel_Rmase/mucon_lact_enz_CS"/>
</dbReference>
<dbReference type="InterPro" id="IPR029017">
    <property type="entry name" value="Enolase-like_N"/>
</dbReference>
<evidence type="ECO:0000256" key="3">
    <source>
        <dbReference type="ARBA" id="ARBA00022842"/>
    </source>
</evidence>
<feature type="binding site" evidence="6">
    <location>
        <position position="226"/>
    </location>
    <ligand>
        <name>Mg(2+)</name>
        <dbReference type="ChEBI" id="CHEBI:18420"/>
    </ligand>
</feature>
<feature type="active site" description="Proton acceptor; specific for (S)-substrate epimerization" evidence="5">
    <location>
        <position position="248"/>
    </location>
</feature>
<dbReference type="SFLD" id="SFLDG00180">
    <property type="entry name" value="muconate_cycloisomerase"/>
    <property type="match status" value="1"/>
</dbReference>
<dbReference type="CDD" id="cd03319">
    <property type="entry name" value="L-Ala-DL-Glu_epimerase"/>
    <property type="match status" value="1"/>
</dbReference>
<sequence length="335" mass="36330">MMSLQMKTYKQTWELDPPFIIAGEVWSSVDSLIVELVDDFGRTGRSETQGVSYRGETYSSLAAEVEALRGEASAGMSRETLQALLPAGGARNALDVALWDLQAQQTGQPLNKLLGLGRLKTVQTVLTLGIMSGDEAATIAGRASAFGQLKLKVDGGRHIEMIAAVREARPDARIIVDANQSWSFQLMKELMPELERLHVDVLEQPLPVGGDDELEGFISPILLMADESCQDTGDLPTVRQRYGGVNIKLDKAGGLTEAMKMSNEARSLGLKTMVGNMCGGSLAMAPAFLVAQSTDYVDLDGPLLQTSDWENGFCYQGERMFPSDRPLWGKLNSAV</sequence>
<feature type="binding site" evidence="6">
    <location>
        <position position="177"/>
    </location>
    <ligand>
        <name>Mg(2+)</name>
        <dbReference type="ChEBI" id="CHEBI:18420"/>
    </ligand>
</feature>
<evidence type="ECO:0000256" key="1">
    <source>
        <dbReference type="ARBA" id="ARBA00008031"/>
    </source>
</evidence>
<dbReference type="OrthoDB" id="9782675at2"/>
<evidence type="ECO:0000256" key="7">
    <source>
        <dbReference type="RuleBase" id="RU366006"/>
    </source>
</evidence>
<proteinExistence type="inferred from homology"/>